<dbReference type="InterPro" id="IPR036388">
    <property type="entry name" value="WH-like_DNA-bd_sf"/>
</dbReference>
<proteinExistence type="predicted"/>
<keyword evidence="2" id="KW-1185">Reference proteome</keyword>
<dbReference type="Proteomes" id="UP001223520">
    <property type="component" value="Chromosome"/>
</dbReference>
<dbReference type="KEGG" id="hbq:QI031_18215"/>
<name>A0AAJ6P7M5_9CYAN</name>
<organism evidence="1 2">
    <name type="scientific">Halotia branconii CENA392</name>
    <dbReference type="NCBI Taxonomy" id="1539056"/>
    <lineage>
        <taxon>Bacteria</taxon>
        <taxon>Bacillati</taxon>
        <taxon>Cyanobacteriota</taxon>
        <taxon>Cyanophyceae</taxon>
        <taxon>Nostocales</taxon>
        <taxon>Nodulariaceae</taxon>
        <taxon>Halotia</taxon>
    </lineage>
</organism>
<dbReference type="SUPFAM" id="SSF46689">
    <property type="entry name" value="Homeodomain-like"/>
    <property type="match status" value="1"/>
</dbReference>
<gene>
    <name evidence="1" type="ORF">QI031_18215</name>
</gene>
<reference evidence="1 2" key="1">
    <citation type="journal article" date="2023" name="Limnol Oceanogr Lett">
        <title>Environmental adaptations by the intertidal Antarctic cyanobacterium Halotia branconii CENA392 as revealed using long-read genome sequencing.</title>
        <authorList>
            <person name="Dextro R.B."/>
            <person name="Delbaje E."/>
            <person name="Freitas P.N.N."/>
            <person name="Geraldes V."/>
            <person name="Pinto E."/>
            <person name="Long P.F."/>
            <person name="Fiore M.F."/>
        </authorList>
    </citation>
    <scope>NUCLEOTIDE SEQUENCE [LARGE SCALE GENOMIC DNA]</scope>
    <source>
        <strain evidence="1 2">CENA392</strain>
    </source>
</reference>
<dbReference type="RefSeq" id="WP_281481072.1">
    <property type="nucleotide sequence ID" value="NZ_CP124543.1"/>
</dbReference>
<sequence>MTIYALNLPDQLKHEIEQLAQSQGISLDQFILWAVTEKVSTLKASFLQIAYRQGAKGQIVPVIKGTGIRVQTVAIAFQKWGMNPSQIANEYELTEVQVKEALSFYAVNKVQIDTAIAFEQSLELANGET</sequence>
<evidence type="ECO:0000313" key="2">
    <source>
        <dbReference type="Proteomes" id="UP001223520"/>
    </source>
</evidence>
<dbReference type="GO" id="GO:0006355">
    <property type="term" value="P:regulation of DNA-templated transcription"/>
    <property type="evidence" value="ECO:0007669"/>
    <property type="project" value="InterPro"/>
</dbReference>
<dbReference type="Gene3D" id="1.10.10.10">
    <property type="entry name" value="Winged helix-like DNA-binding domain superfamily/Winged helix DNA-binding domain"/>
    <property type="match status" value="1"/>
</dbReference>
<evidence type="ECO:0000313" key="1">
    <source>
        <dbReference type="EMBL" id="WGV23742.1"/>
    </source>
</evidence>
<dbReference type="InterPro" id="IPR009057">
    <property type="entry name" value="Homeodomain-like_sf"/>
</dbReference>
<dbReference type="InterPro" id="IPR007367">
    <property type="entry name" value="DUF433"/>
</dbReference>
<dbReference type="SUPFAM" id="SSF47598">
    <property type="entry name" value="Ribbon-helix-helix"/>
    <property type="match status" value="1"/>
</dbReference>
<protein>
    <submittedName>
        <fullName evidence="1">DUF433 domain-containing protein</fullName>
    </submittedName>
</protein>
<dbReference type="InterPro" id="IPR010985">
    <property type="entry name" value="Ribbon_hlx_hlx"/>
</dbReference>
<dbReference type="EMBL" id="CP124543">
    <property type="protein sequence ID" value="WGV23742.1"/>
    <property type="molecule type" value="Genomic_DNA"/>
</dbReference>
<dbReference type="AlphaFoldDB" id="A0AAJ6P7M5"/>
<accession>A0AAJ6P7M5</accession>
<dbReference type="Pfam" id="PF04255">
    <property type="entry name" value="DUF433"/>
    <property type="match status" value="1"/>
</dbReference>